<gene>
    <name evidence="2" type="ORF">NE619_09205</name>
</gene>
<evidence type="ECO:0000313" key="2">
    <source>
        <dbReference type="EMBL" id="MCQ4636908.1"/>
    </source>
</evidence>
<sequence length="248" mass="28385">MEFKTLTLDNLETEHICCAITEKKGENCVPSKKAWLRERIGEGLVFRKLDVRGKVFIEYLPMEAAWIPAAGEGYMYIDCLWVSGKYKGQGYGDQLLSQCIEDSKAKGKKGLAVLSSKKKMAFLSDPKYLKYKGFRVADQAEPYFELLYLPFEEGIAAPRFRDCARDGRIDEKGWVLYYSNQCPHTEKYAPLIAQMAEAEGVDFKLVKIESREQAQNAPTPFTTYSMFHDGSFVTNEILSEKKFERMIK</sequence>
<dbReference type="EMBL" id="JANFXK010000009">
    <property type="protein sequence ID" value="MCQ4636908.1"/>
    <property type="molecule type" value="Genomic_DNA"/>
</dbReference>
<organism evidence="2 3">
    <name type="scientific">Anaerovorax odorimutans</name>
    <dbReference type="NCBI Taxonomy" id="109327"/>
    <lineage>
        <taxon>Bacteria</taxon>
        <taxon>Bacillati</taxon>
        <taxon>Bacillota</taxon>
        <taxon>Clostridia</taxon>
        <taxon>Peptostreptococcales</taxon>
        <taxon>Anaerovoracaceae</taxon>
        <taxon>Anaerovorax</taxon>
    </lineage>
</organism>
<dbReference type="EC" id="2.3.1.-" evidence="2"/>
<protein>
    <submittedName>
        <fullName evidence="2">GNAT family N-acetyltransferase</fullName>
        <ecNumber evidence="2">2.3.1.-</ecNumber>
    </submittedName>
</protein>
<keyword evidence="2" id="KW-0808">Transferase</keyword>
<dbReference type="InterPro" id="IPR025685">
    <property type="entry name" value="YoaP-like_dom"/>
</dbReference>
<dbReference type="GO" id="GO:0016746">
    <property type="term" value="F:acyltransferase activity"/>
    <property type="evidence" value="ECO:0007669"/>
    <property type="project" value="UniProtKB-KW"/>
</dbReference>
<feature type="domain" description="N-acetyltransferase" evidence="1">
    <location>
        <begin position="1"/>
        <end position="152"/>
    </location>
</feature>
<accession>A0ABT1RP10</accession>
<dbReference type="RefSeq" id="WP_256132101.1">
    <property type="nucleotide sequence ID" value="NZ_JANFXK010000009.1"/>
</dbReference>
<dbReference type="Pfam" id="PF14268">
    <property type="entry name" value="YoaP"/>
    <property type="match status" value="1"/>
</dbReference>
<dbReference type="PROSITE" id="PS51186">
    <property type="entry name" value="GNAT"/>
    <property type="match status" value="1"/>
</dbReference>
<keyword evidence="2" id="KW-0012">Acyltransferase</keyword>
<evidence type="ECO:0000313" key="3">
    <source>
        <dbReference type="Proteomes" id="UP001524502"/>
    </source>
</evidence>
<name>A0ABT1RP10_9FIRM</name>
<proteinExistence type="predicted"/>
<dbReference type="SUPFAM" id="SSF55729">
    <property type="entry name" value="Acyl-CoA N-acyltransferases (Nat)"/>
    <property type="match status" value="1"/>
</dbReference>
<evidence type="ECO:0000259" key="1">
    <source>
        <dbReference type="PROSITE" id="PS51186"/>
    </source>
</evidence>
<dbReference type="InterPro" id="IPR016181">
    <property type="entry name" value="Acyl_CoA_acyltransferase"/>
</dbReference>
<comment type="caution">
    <text evidence="2">The sequence shown here is derived from an EMBL/GenBank/DDBJ whole genome shotgun (WGS) entry which is preliminary data.</text>
</comment>
<dbReference type="Proteomes" id="UP001524502">
    <property type="component" value="Unassembled WGS sequence"/>
</dbReference>
<reference evidence="2 3" key="1">
    <citation type="submission" date="2022-06" db="EMBL/GenBank/DDBJ databases">
        <title>Isolation of gut microbiota from human fecal samples.</title>
        <authorList>
            <person name="Pamer E.G."/>
            <person name="Barat B."/>
            <person name="Waligurski E."/>
            <person name="Medina S."/>
            <person name="Paddock L."/>
            <person name="Mostad J."/>
        </authorList>
    </citation>
    <scope>NUCLEOTIDE SEQUENCE [LARGE SCALE GENOMIC DNA]</scope>
    <source>
        <strain evidence="2 3">SL.3.17</strain>
    </source>
</reference>
<dbReference type="CDD" id="cd04301">
    <property type="entry name" value="NAT_SF"/>
    <property type="match status" value="1"/>
</dbReference>
<keyword evidence="3" id="KW-1185">Reference proteome</keyword>
<dbReference type="Pfam" id="PF00583">
    <property type="entry name" value="Acetyltransf_1"/>
    <property type="match status" value="1"/>
</dbReference>
<dbReference type="InterPro" id="IPR000182">
    <property type="entry name" value="GNAT_dom"/>
</dbReference>
<dbReference type="Gene3D" id="3.40.630.30">
    <property type="match status" value="1"/>
</dbReference>